<dbReference type="RefSeq" id="WP_116392232.1">
    <property type="nucleotide sequence ID" value="NZ_QUQO01000001.1"/>
</dbReference>
<comment type="subunit">
    <text evidence="2">Associates exclusively with 100S ribosomes, which are dimers of 70S ribosomes.</text>
</comment>
<feature type="domain" description="Sigma 54 modulation/S30EA ribosomal protein C-terminal" evidence="5">
    <location>
        <begin position="132"/>
        <end position="185"/>
    </location>
</feature>
<dbReference type="Proteomes" id="UP000264589">
    <property type="component" value="Unassembled WGS sequence"/>
</dbReference>
<dbReference type="FunCoup" id="A0A371RLT7">
    <property type="interactions" value="278"/>
</dbReference>
<dbReference type="AlphaFoldDB" id="A0A371RLT7"/>
<keyword evidence="7" id="KW-1185">Reference proteome</keyword>
<dbReference type="OrthoDB" id="9794975at2"/>
<dbReference type="Pfam" id="PF02482">
    <property type="entry name" value="Ribosomal_S30AE"/>
    <property type="match status" value="1"/>
</dbReference>
<dbReference type="GO" id="GO:0043024">
    <property type="term" value="F:ribosomal small subunit binding"/>
    <property type="evidence" value="ECO:0007669"/>
    <property type="project" value="TreeGrafter"/>
</dbReference>
<evidence type="ECO:0000256" key="2">
    <source>
        <dbReference type="ARBA" id="ARBA00038695"/>
    </source>
</evidence>
<dbReference type="InterPro" id="IPR038416">
    <property type="entry name" value="Ribosom_S30AE_C_sf"/>
</dbReference>
<dbReference type="GO" id="GO:0022627">
    <property type="term" value="C:cytosolic small ribosomal subunit"/>
    <property type="evidence" value="ECO:0007669"/>
    <property type="project" value="TreeGrafter"/>
</dbReference>
<dbReference type="CDD" id="cd00552">
    <property type="entry name" value="RaiA"/>
    <property type="match status" value="1"/>
</dbReference>
<comment type="similarity">
    <text evidence="4">Belongs to the HPF/YfiA ribosome-associated protein family. Long HPF subfamily.</text>
</comment>
<comment type="subunit">
    <text evidence="4">Interacts with 100S ribosomes.</text>
</comment>
<dbReference type="NCBIfam" id="TIGR00741">
    <property type="entry name" value="yfiA"/>
    <property type="match status" value="1"/>
</dbReference>
<dbReference type="InterPro" id="IPR032528">
    <property type="entry name" value="Ribosom_S30AE_C"/>
</dbReference>
<dbReference type="InterPro" id="IPR034694">
    <property type="entry name" value="HPF_long/plastid"/>
</dbReference>
<dbReference type="InParanoid" id="A0A371RLT7"/>
<dbReference type="Gene3D" id="3.30.505.50">
    <property type="entry name" value="Sigma 54 modulation/S30EA ribosomal protein, C-terminal domain"/>
    <property type="match status" value="1"/>
</dbReference>
<protein>
    <recommendedName>
        <fullName evidence="3 4">Ribosome hibernation promoting factor</fullName>
        <shortName evidence="4">HPF</shortName>
    </recommendedName>
</protein>
<dbReference type="InterPro" id="IPR003489">
    <property type="entry name" value="RHF/RaiA"/>
</dbReference>
<dbReference type="GO" id="GO:0045900">
    <property type="term" value="P:negative regulation of translational elongation"/>
    <property type="evidence" value="ECO:0007669"/>
    <property type="project" value="TreeGrafter"/>
</dbReference>
<evidence type="ECO:0000256" key="1">
    <source>
        <dbReference type="ARBA" id="ARBA00022845"/>
    </source>
</evidence>
<dbReference type="EMBL" id="QUQO01000001">
    <property type="protein sequence ID" value="RFB06425.1"/>
    <property type="molecule type" value="Genomic_DNA"/>
</dbReference>
<comment type="function">
    <text evidence="4">Required for dimerization of active 70S ribosomes into 100S ribosomes in stationary phase; 100S ribosomes are translationally inactive and sometimes present during exponential growth.</text>
</comment>
<keyword evidence="1 4" id="KW-0810">Translation regulation</keyword>
<dbReference type="Gene3D" id="3.30.160.100">
    <property type="entry name" value="Ribosome hibernation promotion factor-like"/>
    <property type="match status" value="1"/>
</dbReference>
<organism evidence="6 7">
    <name type="scientific">Parvularcula marina</name>
    <dbReference type="NCBI Taxonomy" id="2292771"/>
    <lineage>
        <taxon>Bacteria</taxon>
        <taxon>Pseudomonadati</taxon>
        <taxon>Pseudomonadota</taxon>
        <taxon>Alphaproteobacteria</taxon>
        <taxon>Parvularculales</taxon>
        <taxon>Parvularculaceae</taxon>
        <taxon>Parvularcula</taxon>
    </lineage>
</organism>
<dbReference type="InterPro" id="IPR036567">
    <property type="entry name" value="RHF-like"/>
</dbReference>
<dbReference type="PANTHER" id="PTHR33231:SF1">
    <property type="entry name" value="30S RIBOSOMAL PROTEIN"/>
    <property type="match status" value="1"/>
</dbReference>
<evidence type="ECO:0000313" key="6">
    <source>
        <dbReference type="EMBL" id="RFB06425.1"/>
    </source>
</evidence>
<comment type="caution">
    <text evidence="6">The sequence shown here is derived from an EMBL/GenBank/DDBJ whole genome shotgun (WGS) entry which is preliminary data.</text>
</comment>
<dbReference type="SUPFAM" id="SSF69754">
    <property type="entry name" value="Ribosome binding protein Y (YfiA homologue)"/>
    <property type="match status" value="1"/>
</dbReference>
<accession>A0A371RLT7</accession>
<proteinExistence type="inferred from homology"/>
<sequence length="193" mass="21171">MDVQITGKAIDLGAALQTHVNDNLSAGVHKYFDRSAEAQVTFDKEGPEISSEITLHLASGVFLTASDRAHDAYGAFDGAMQKLEKRVRRYKRRLKDHHANNRDPLPAETASSYIIAAPGDVEIEESGENGDSPLIIAEQPKTLRSMTVSDAVLQLDVSDEEVVIFRNAKHGDLNVVYRRADGNIGWIDGSRRG</sequence>
<name>A0A371RLT7_9PROT</name>
<dbReference type="Pfam" id="PF16321">
    <property type="entry name" value="Ribosom_S30AE_C"/>
    <property type="match status" value="1"/>
</dbReference>
<evidence type="ECO:0000256" key="3">
    <source>
        <dbReference type="ARBA" id="ARBA00041148"/>
    </source>
</evidence>
<keyword evidence="4" id="KW-0963">Cytoplasm</keyword>
<dbReference type="PANTHER" id="PTHR33231">
    <property type="entry name" value="30S RIBOSOMAL PROTEIN"/>
    <property type="match status" value="1"/>
</dbReference>
<reference evidence="6 7" key="1">
    <citation type="submission" date="2018-08" db="EMBL/GenBank/DDBJ databases">
        <title>Parvularcula sp. SM1705, isolated from surface water of the South Sea China.</title>
        <authorList>
            <person name="Sun L."/>
        </authorList>
    </citation>
    <scope>NUCLEOTIDE SEQUENCE [LARGE SCALE GENOMIC DNA]</scope>
    <source>
        <strain evidence="6 7">SM1705</strain>
    </source>
</reference>
<comment type="subcellular location">
    <subcellularLocation>
        <location evidence="4">Cytoplasm</location>
    </subcellularLocation>
</comment>
<gene>
    <name evidence="6" type="primary">raiA</name>
    <name evidence="4" type="synonym">hpf</name>
    <name evidence="6" type="ORF">DX908_10175</name>
</gene>
<evidence type="ECO:0000313" key="7">
    <source>
        <dbReference type="Proteomes" id="UP000264589"/>
    </source>
</evidence>
<dbReference type="InterPro" id="IPR050574">
    <property type="entry name" value="HPF/YfiA_ribosome-assoc"/>
</dbReference>
<evidence type="ECO:0000256" key="4">
    <source>
        <dbReference type="HAMAP-Rule" id="MF_00839"/>
    </source>
</evidence>
<evidence type="ECO:0000259" key="5">
    <source>
        <dbReference type="Pfam" id="PF16321"/>
    </source>
</evidence>
<dbReference type="HAMAP" id="MF_00839">
    <property type="entry name" value="HPF"/>
    <property type="match status" value="1"/>
</dbReference>